<evidence type="ECO:0000256" key="1">
    <source>
        <dbReference type="SAM" id="MobiDB-lite"/>
    </source>
</evidence>
<protein>
    <submittedName>
        <fullName evidence="4">OCRE domain-containing protein</fullName>
    </submittedName>
</protein>
<dbReference type="Proteomes" id="UP000271098">
    <property type="component" value="Unassembled WGS sequence"/>
</dbReference>
<name>A0A183EDV2_9BILA</name>
<reference evidence="4" key="1">
    <citation type="submission" date="2016-06" db="UniProtKB">
        <authorList>
            <consortium name="WormBaseParasite"/>
        </authorList>
    </citation>
    <scope>IDENTIFICATION</scope>
</reference>
<evidence type="ECO:0000313" key="4">
    <source>
        <dbReference type="WBParaSite" id="GPUH_0001916801-mRNA-1"/>
    </source>
</evidence>
<dbReference type="AlphaFoldDB" id="A0A183EDV2"/>
<sequence length="69" mass="7293">SAAAPNADGSNTGRKQIPGNDALGDGVTSAPVDMAPKPYEDLFIEPAGDYDVVYGDYNTTFVYSCIFQN</sequence>
<accession>A0A183EDV2</accession>
<dbReference type="OrthoDB" id="5873908at2759"/>
<reference evidence="2 3" key="2">
    <citation type="submission" date="2018-11" db="EMBL/GenBank/DDBJ databases">
        <authorList>
            <consortium name="Pathogen Informatics"/>
        </authorList>
    </citation>
    <scope>NUCLEOTIDE SEQUENCE [LARGE SCALE GENOMIC DNA]</scope>
</reference>
<evidence type="ECO:0000313" key="2">
    <source>
        <dbReference type="EMBL" id="VDN33224.1"/>
    </source>
</evidence>
<organism evidence="4">
    <name type="scientific">Gongylonema pulchrum</name>
    <dbReference type="NCBI Taxonomy" id="637853"/>
    <lineage>
        <taxon>Eukaryota</taxon>
        <taxon>Metazoa</taxon>
        <taxon>Ecdysozoa</taxon>
        <taxon>Nematoda</taxon>
        <taxon>Chromadorea</taxon>
        <taxon>Rhabditida</taxon>
        <taxon>Spirurina</taxon>
        <taxon>Spiruromorpha</taxon>
        <taxon>Spiruroidea</taxon>
        <taxon>Gongylonematidae</taxon>
        <taxon>Gongylonema</taxon>
    </lineage>
</organism>
<evidence type="ECO:0000313" key="3">
    <source>
        <dbReference type="Proteomes" id="UP000271098"/>
    </source>
</evidence>
<dbReference type="WBParaSite" id="GPUH_0001916801-mRNA-1">
    <property type="protein sequence ID" value="GPUH_0001916801-mRNA-1"/>
    <property type="gene ID" value="GPUH_0001916801"/>
</dbReference>
<keyword evidence="3" id="KW-1185">Reference proteome</keyword>
<proteinExistence type="predicted"/>
<feature type="region of interest" description="Disordered" evidence="1">
    <location>
        <begin position="1"/>
        <end position="32"/>
    </location>
</feature>
<dbReference type="EMBL" id="UYRT01087992">
    <property type="protein sequence ID" value="VDN33224.1"/>
    <property type="molecule type" value="Genomic_DNA"/>
</dbReference>
<gene>
    <name evidence="2" type="ORF">GPUH_LOCUS19143</name>
</gene>